<keyword evidence="7" id="KW-1185">Reference proteome</keyword>
<evidence type="ECO:0000313" key="7">
    <source>
        <dbReference type="Proteomes" id="UP000053660"/>
    </source>
</evidence>
<keyword evidence="3" id="KW-0964">Secreted</keyword>
<keyword evidence="4" id="KW-1015">Disulfide bond</keyword>
<evidence type="ECO:0000256" key="1">
    <source>
        <dbReference type="ARBA" id="ARBA00004613"/>
    </source>
</evidence>
<dbReference type="Proteomes" id="UP000053660">
    <property type="component" value="Unassembled WGS sequence"/>
</dbReference>
<dbReference type="GO" id="GO:0005576">
    <property type="term" value="C:extracellular region"/>
    <property type="evidence" value="ECO:0007669"/>
    <property type="project" value="UniProtKB-SubCell"/>
</dbReference>
<feature type="signal peptide" evidence="5">
    <location>
        <begin position="1"/>
        <end position="20"/>
    </location>
</feature>
<evidence type="ECO:0000256" key="2">
    <source>
        <dbReference type="ARBA" id="ARBA00010366"/>
    </source>
</evidence>
<dbReference type="Pfam" id="PF14865">
    <property type="entry name" value="Macin"/>
    <property type="match status" value="1"/>
</dbReference>
<evidence type="ECO:0000256" key="3">
    <source>
        <dbReference type="ARBA" id="ARBA00022525"/>
    </source>
</evidence>
<dbReference type="Gene3D" id="3.30.30.100">
    <property type="match status" value="1"/>
</dbReference>
<evidence type="ECO:0000256" key="4">
    <source>
        <dbReference type="ARBA" id="ARBA00023157"/>
    </source>
</evidence>
<accession>A0A0B1TJP6</accession>
<gene>
    <name evidence="6" type="ORF">OESDEN_02258</name>
</gene>
<feature type="chain" id="PRO_5002061862" evidence="5">
    <location>
        <begin position="21"/>
        <end position="96"/>
    </location>
</feature>
<organism evidence="6 7">
    <name type="scientific">Oesophagostomum dentatum</name>
    <name type="common">Nodular worm</name>
    <dbReference type="NCBI Taxonomy" id="61180"/>
    <lineage>
        <taxon>Eukaryota</taxon>
        <taxon>Metazoa</taxon>
        <taxon>Ecdysozoa</taxon>
        <taxon>Nematoda</taxon>
        <taxon>Chromadorea</taxon>
        <taxon>Rhabditida</taxon>
        <taxon>Rhabditina</taxon>
        <taxon>Rhabditomorpha</taxon>
        <taxon>Strongyloidea</taxon>
        <taxon>Strongylidae</taxon>
        <taxon>Oesophagostomum</taxon>
    </lineage>
</organism>
<evidence type="ECO:0000313" key="6">
    <source>
        <dbReference type="EMBL" id="KHJ97768.1"/>
    </source>
</evidence>
<dbReference type="AlphaFoldDB" id="A0A0B1TJP6"/>
<dbReference type="InterPro" id="IPR038456">
    <property type="entry name" value="Macin_sf"/>
</dbReference>
<dbReference type="EMBL" id="KN549401">
    <property type="protein sequence ID" value="KHJ97768.1"/>
    <property type="molecule type" value="Genomic_DNA"/>
</dbReference>
<dbReference type="OrthoDB" id="9988549at2759"/>
<dbReference type="InterPro" id="IPR029230">
    <property type="entry name" value="Macin"/>
</dbReference>
<keyword evidence="5" id="KW-0732">Signal</keyword>
<evidence type="ECO:0000256" key="5">
    <source>
        <dbReference type="SAM" id="SignalP"/>
    </source>
</evidence>
<sequence length="96" mass="10598">MNHLLLALLLILSVVTLTKCNCYDNWSRCTPQTAFATGILWKSCSEYCQKCKGRSGGRCVKVHNRECSGGYQCQCTGGTRSKSKNPLDIATCRFGL</sequence>
<proteinExistence type="inferred from homology"/>
<comment type="subcellular location">
    <subcellularLocation>
        <location evidence="1">Secreted</location>
    </subcellularLocation>
</comment>
<reference evidence="6 7" key="1">
    <citation type="submission" date="2014-03" db="EMBL/GenBank/DDBJ databases">
        <title>Draft genome of the hookworm Oesophagostomum dentatum.</title>
        <authorList>
            <person name="Mitreva M."/>
        </authorList>
    </citation>
    <scope>NUCLEOTIDE SEQUENCE [LARGE SCALE GENOMIC DNA]</scope>
    <source>
        <strain evidence="6 7">OD-Hann</strain>
    </source>
</reference>
<protein>
    <submittedName>
        <fullName evidence="6">Uncharacterized protein</fullName>
    </submittedName>
</protein>
<name>A0A0B1TJP6_OESDE</name>
<dbReference type="GO" id="GO:0006952">
    <property type="term" value="P:defense response"/>
    <property type="evidence" value="ECO:0007669"/>
    <property type="project" value="InterPro"/>
</dbReference>
<comment type="similarity">
    <text evidence="2">Belongs to the macin family.</text>
</comment>